<organism evidence="7 8">
    <name type="scientific">Prunus yedoensis var. nudiflora</name>
    <dbReference type="NCBI Taxonomy" id="2094558"/>
    <lineage>
        <taxon>Eukaryota</taxon>
        <taxon>Viridiplantae</taxon>
        <taxon>Streptophyta</taxon>
        <taxon>Embryophyta</taxon>
        <taxon>Tracheophyta</taxon>
        <taxon>Spermatophyta</taxon>
        <taxon>Magnoliopsida</taxon>
        <taxon>eudicotyledons</taxon>
        <taxon>Gunneridae</taxon>
        <taxon>Pentapetalae</taxon>
        <taxon>rosids</taxon>
        <taxon>fabids</taxon>
        <taxon>Rosales</taxon>
        <taxon>Rosaceae</taxon>
        <taxon>Amygdaloideae</taxon>
        <taxon>Amygdaleae</taxon>
        <taxon>Prunus</taxon>
    </lineage>
</organism>
<comment type="caution">
    <text evidence="7">The sequence shown here is derived from an EMBL/GenBank/DDBJ whole genome shotgun (WGS) entry which is preliminary data.</text>
</comment>
<keyword evidence="4" id="KW-0808">Transferase</keyword>
<dbReference type="Proteomes" id="UP000250321">
    <property type="component" value="Unassembled WGS sequence"/>
</dbReference>
<protein>
    <recommendedName>
        <fullName evidence="3">RING-type E3 ubiquitin transferase</fullName>
        <ecNumber evidence="3">2.3.2.27</ecNumber>
    </recommendedName>
</protein>
<dbReference type="PROSITE" id="PS51698">
    <property type="entry name" value="U_BOX"/>
    <property type="match status" value="1"/>
</dbReference>
<name>A0A314ZWA9_PRUYE</name>
<accession>A0A314ZWA9</accession>
<comment type="pathway">
    <text evidence="2">Protein modification; protein ubiquitination.</text>
</comment>
<feature type="region of interest" description="Disordered" evidence="5">
    <location>
        <begin position="30"/>
        <end position="86"/>
    </location>
</feature>
<dbReference type="GO" id="GO:0016567">
    <property type="term" value="P:protein ubiquitination"/>
    <property type="evidence" value="ECO:0007669"/>
    <property type="project" value="UniProtKB-UniPathway"/>
</dbReference>
<dbReference type="InterPro" id="IPR013083">
    <property type="entry name" value="Znf_RING/FYVE/PHD"/>
</dbReference>
<dbReference type="Pfam" id="PF23654">
    <property type="entry name" value="ARM_LIN_2nd"/>
    <property type="match status" value="1"/>
</dbReference>
<reference evidence="7 8" key="1">
    <citation type="submission" date="2018-02" db="EMBL/GenBank/DDBJ databases">
        <title>Draft genome of wild Prunus yedoensis var. nudiflora.</title>
        <authorList>
            <person name="Baek S."/>
            <person name="Kim J.-H."/>
            <person name="Choi K."/>
            <person name="Kim G.-B."/>
            <person name="Cho A."/>
            <person name="Jang H."/>
            <person name="Shin C.-H."/>
            <person name="Yu H.-J."/>
            <person name="Mun J.-H."/>
        </authorList>
    </citation>
    <scope>NUCLEOTIDE SEQUENCE [LARGE SCALE GENOMIC DNA]</scope>
    <source>
        <strain evidence="8">cv. Jeju island</strain>
        <tissue evidence="7">Leaf</tissue>
    </source>
</reference>
<dbReference type="Gene3D" id="1.25.10.10">
    <property type="entry name" value="Leucine-rich Repeat Variant"/>
    <property type="match status" value="1"/>
</dbReference>
<feature type="domain" description="U-box" evidence="6">
    <location>
        <begin position="239"/>
        <end position="305"/>
    </location>
</feature>
<evidence type="ECO:0000259" key="6">
    <source>
        <dbReference type="PROSITE" id="PS51698"/>
    </source>
</evidence>
<evidence type="ECO:0000313" key="7">
    <source>
        <dbReference type="EMBL" id="PQQ21568.1"/>
    </source>
</evidence>
<gene>
    <name evidence="7" type="ORF">Pyn_14925</name>
</gene>
<sequence>MLPIAEAPMTPLREVSRSIPDFVKFGPILPKSAGFSPILKSKDGTKETSRMSVTSASSLNLESARWDPQEGIPEEDEDESDYEPNDATVASDHEKEIGQKVQLSVTKSRIHTPTIFSPFESPKISPKILSPKPDMQGKNEATSVLRLLSTRMTDLAIATSLPASPGMSNEYSISSADSDCELIEAATKGCRKTYSRTGSTNSDNVNSQKFKNSPPNENDEGSQSCVSLPSSKKLTTKSRPPKDFVCPITGQIFCDPVTLETEWLKRGNTTCPITRQPIAATTTLPKTNYVLKRLITSWKEQHPDLAQESSYAETPRYSLNHPSTKENSLPATPQRTTDFLGHRSTDDYINQRNKRFMRAAVSTSPTSVISQAAVETIINGLKPHVSSLCTSENLQECETAVLAIAKLWKDSKADPAVHSYLSELTTVNGFIEILSASLNREVLRTSIYILSELIFSDESVRETLTSVDSDLDCLAVLLKNGLAEAAVLIYQLRPAFAQLSAHDLIPSLVQLILSKNEELDDLQLIMEPKDAALAIIEQILMGGDENSRSINALSVISANGIPALVRCLDRAEGRRRTLCNQILQMIKDEGAFSTMHTFLVYLQMAPMEQQPAIATLLLQLDLLVEPWKMSIYREESIEALIEALRRKDFSNSQMMALDALLSLTGRITSSGESYTGAWLLKIAGFDQPYNALMKAERLRNTIMIYGNNGVPFDEEEKAVPLGRKGLLLYFATMKGALFLKLWKNASRVIP</sequence>
<feature type="compositionally biased region" description="Acidic residues" evidence="5">
    <location>
        <begin position="72"/>
        <end position="84"/>
    </location>
</feature>
<dbReference type="SMART" id="SM00504">
    <property type="entry name" value="Ubox"/>
    <property type="match status" value="1"/>
</dbReference>
<keyword evidence="8" id="KW-1185">Reference proteome</keyword>
<dbReference type="PANTHER" id="PTHR47446">
    <property type="entry name" value="RING-TYPE E3 UBIQUITIN TRANSFERASE"/>
    <property type="match status" value="1"/>
</dbReference>
<dbReference type="OrthoDB" id="6252103at2759"/>
<evidence type="ECO:0000256" key="2">
    <source>
        <dbReference type="ARBA" id="ARBA00004906"/>
    </source>
</evidence>
<evidence type="ECO:0000256" key="1">
    <source>
        <dbReference type="ARBA" id="ARBA00000900"/>
    </source>
</evidence>
<evidence type="ECO:0000256" key="4">
    <source>
        <dbReference type="ARBA" id="ARBA00022679"/>
    </source>
</evidence>
<dbReference type="InterPro" id="IPR003613">
    <property type="entry name" value="Ubox_domain"/>
</dbReference>
<dbReference type="SUPFAM" id="SSF48371">
    <property type="entry name" value="ARM repeat"/>
    <property type="match status" value="1"/>
</dbReference>
<dbReference type="EMBL" id="PJQY01000008">
    <property type="protein sequence ID" value="PQQ21568.1"/>
    <property type="molecule type" value="Genomic_DNA"/>
</dbReference>
<feature type="compositionally biased region" description="Polar residues" evidence="5">
    <location>
        <begin position="320"/>
        <end position="337"/>
    </location>
</feature>
<feature type="compositionally biased region" description="Polar residues" evidence="5">
    <location>
        <begin position="50"/>
        <end position="61"/>
    </location>
</feature>
<proteinExistence type="predicted"/>
<dbReference type="EC" id="2.3.2.27" evidence="3"/>
<evidence type="ECO:0000256" key="3">
    <source>
        <dbReference type="ARBA" id="ARBA00012483"/>
    </source>
</evidence>
<dbReference type="GO" id="GO:0061630">
    <property type="term" value="F:ubiquitin protein ligase activity"/>
    <property type="evidence" value="ECO:0007669"/>
    <property type="project" value="UniProtKB-EC"/>
</dbReference>
<evidence type="ECO:0000256" key="5">
    <source>
        <dbReference type="SAM" id="MobiDB-lite"/>
    </source>
</evidence>
<dbReference type="STRING" id="2094558.A0A314ZWA9"/>
<evidence type="ECO:0000313" key="8">
    <source>
        <dbReference type="Proteomes" id="UP000250321"/>
    </source>
</evidence>
<dbReference type="Pfam" id="PF04564">
    <property type="entry name" value="U-box"/>
    <property type="match status" value="1"/>
</dbReference>
<feature type="region of interest" description="Disordered" evidence="5">
    <location>
        <begin position="192"/>
        <end position="240"/>
    </location>
</feature>
<dbReference type="PANTHER" id="PTHR47446:SF3">
    <property type="entry name" value="RING-TYPE E3 UBIQUITIN TRANSFERASE"/>
    <property type="match status" value="1"/>
</dbReference>
<dbReference type="InterPro" id="IPR052858">
    <property type="entry name" value="E3_ubiquitin-ligase_LIN"/>
</dbReference>
<dbReference type="SUPFAM" id="SSF57850">
    <property type="entry name" value="RING/U-box"/>
    <property type="match status" value="1"/>
</dbReference>
<dbReference type="InterPro" id="IPR011989">
    <property type="entry name" value="ARM-like"/>
</dbReference>
<feature type="compositionally biased region" description="Polar residues" evidence="5">
    <location>
        <begin position="195"/>
        <end position="226"/>
    </location>
</feature>
<dbReference type="InterPro" id="IPR055566">
    <property type="entry name" value="ARM_LIN"/>
</dbReference>
<dbReference type="AlphaFoldDB" id="A0A314ZWA9"/>
<feature type="compositionally biased region" description="Basic and acidic residues" evidence="5">
    <location>
        <begin position="40"/>
        <end position="49"/>
    </location>
</feature>
<feature type="region of interest" description="Disordered" evidence="5">
    <location>
        <begin position="306"/>
        <end position="342"/>
    </location>
</feature>
<dbReference type="Pfam" id="PF23628">
    <property type="entry name" value="ARM_LIN_C"/>
    <property type="match status" value="1"/>
</dbReference>
<dbReference type="Gene3D" id="3.30.40.10">
    <property type="entry name" value="Zinc/RING finger domain, C3HC4 (zinc finger)"/>
    <property type="match status" value="1"/>
</dbReference>
<dbReference type="UniPathway" id="UPA00143"/>
<comment type="catalytic activity">
    <reaction evidence="1">
        <text>S-ubiquitinyl-[E2 ubiquitin-conjugating enzyme]-L-cysteine + [acceptor protein]-L-lysine = [E2 ubiquitin-conjugating enzyme]-L-cysteine + N(6)-ubiquitinyl-[acceptor protein]-L-lysine.</text>
        <dbReference type="EC" id="2.3.2.27"/>
    </reaction>
</comment>
<dbReference type="InterPro" id="IPR016024">
    <property type="entry name" value="ARM-type_fold"/>
</dbReference>
<dbReference type="InterPro" id="IPR056514">
    <property type="entry name" value="ARM_LIN_2nd"/>
</dbReference>